<evidence type="ECO:0000313" key="2">
    <source>
        <dbReference type="EMBL" id="MDR7333394.1"/>
    </source>
</evidence>
<feature type="region of interest" description="Disordered" evidence="1">
    <location>
        <begin position="214"/>
        <end position="238"/>
    </location>
</feature>
<evidence type="ECO:0008006" key="4">
    <source>
        <dbReference type="Google" id="ProtNLM"/>
    </source>
</evidence>
<feature type="compositionally biased region" description="Pro residues" evidence="1">
    <location>
        <begin position="124"/>
        <end position="137"/>
    </location>
</feature>
<organism evidence="2 3">
    <name type="scientific">Roseateles asaccharophilus</name>
    <dbReference type="NCBI Taxonomy" id="582607"/>
    <lineage>
        <taxon>Bacteria</taxon>
        <taxon>Pseudomonadati</taxon>
        <taxon>Pseudomonadota</taxon>
        <taxon>Betaproteobacteria</taxon>
        <taxon>Burkholderiales</taxon>
        <taxon>Sphaerotilaceae</taxon>
        <taxon>Roseateles</taxon>
    </lineage>
</organism>
<evidence type="ECO:0000256" key="1">
    <source>
        <dbReference type="SAM" id="MobiDB-lite"/>
    </source>
</evidence>
<proteinExistence type="predicted"/>
<dbReference type="RefSeq" id="WP_310328921.1">
    <property type="nucleotide sequence ID" value="NZ_JAVDXV010000004.1"/>
</dbReference>
<keyword evidence="3" id="KW-1185">Reference proteome</keyword>
<reference evidence="2 3" key="1">
    <citation type="submission" date="2023-07" db="EMBL/GenBank/DDBJ databases">
        <title>Sorghum-associated microbial communities from plants grown in Nebraska, USA.</title>
        <authorList>
            <person name="Schachtman D."/>
        </authorList>
    </citation>
    <scope>NUCLEOTIDE SEQUENCE [LARGE SCALE GENOMIC DNA]</scope>
    <source>
        <strain evidence="2 3">BE316</strain>
    </source>
</reference>
<accession>A0ABU2A876</accession>
<evidence type="ECO:0000313" key="3">
    <source>
        <dbReference type="Proteomes" id="UP001180825"/>
    </source>
</evidence>
<comment type="caution">
    <text evidence="2">The sequence shown here is derived from an EMBL/GenBank/DDBJ whole genome shotgun (WGS) entry which is preliminary data.</text>
</comment>
<gene>
    <name evidence="2" type="ORF">J2X21_002528</name>
</gene>
<dbReference type="Proteomes" id="UP001180825">
    <property type="component" value="Unassembled WGS sequence"/>
</dbReference>
<feature type="compositionally biased region" description="Basic and acidic residues" evidence="1">
    <location>
        <begin position="221"/>
        <end position="238"/>
    </location>
</feature>
<name>A0ABU2A876_9BURK</name>
<sequence>MIALNLFSSQASAGTDVAPLESGELDWRGAYLRVQAQEPAPLAAVSCDARVPDQAPQPRQWPDTSEVMLQPELQQSPWPVLPQFVQARPSQPDARPAVSAVSRAEAPEPQSPAVPQPSLLPRVPQLPPEPSLAPTPQGPTVTVQRIEALLSQQPLPPSRVWQVELSAAQPGWQLRVEQLQPQAPLRLDLSVPAALQPQARRQLAELDKRLREAGHDVLGVRLHDSPRVRRQRVDEVPS</sequence>
<feature type="region of interest" description="Disordered" evidence="1">
    <location>
        <begin position="88"/>
        <end position="139"/>
    </location>
</feature>
<dbReference type="EMBL" id="JAVDXV010000004">
    <property type="protein sequence ID" value="MDR7333394.1"/>
    <property type="molecule type" value="Genomic_DNA"/>
</dbReference>
<protein>
    <recommendedName>
        <fullName evidence="4">Flagellar hook-length control protein FliK</fullName>
    </recommendedName>
</protein>